<dbReference type="HOGENOM" id="CLU_3233921_0_0_9"/>
<sequence length="43" mass="4975">MTGPLLPGDTANRVQKHLNCIYFPDICIKEEDNIQIERICPQF</sequence>
<gene>
    <name evidence="1" type="ORF">HMPREF0372_00131</name>
</gene>
<dbReference type="Proteomes" id="UP000004459">
    <property type="component" value="Unassembled WGS sequence"/>
</dbReference>
<evidence type="ECO:0000313" key="2">
    <source>
        <dbReference type="Proteomes" id="UP000004459"/>
    </source>
</evidence>
<dbReference type="AlphaFoldDB" id="G9YKX1"/>
<organism evidence="1 2">
    <name type="scientific">Flavonifractor plautii ATCC 29863</name>
    <dbReference type="NCBI Taxonomy" id="411475"/>
    <lineage>
        <taxon>Bacteria</taxon>
        <taxon>Bacillati</taxon>
        <taxon>Bacillota</taxon>
        <taxon>Clostridia</taxon>
        <taxon>Eubacteriales</taxon>
        <taxon>Oscillospiraceae</taxon>
        <taxon>Flavonifractor</taxon>
    </lineage>
</organism>
<proteinExistence type="predicted"/>
<comment type="caution">
    <text evidence="1">The sequence shown here is derived from an EMBL/GenBank/DDBJ whole genome shotgun (WGS) entry which is preliminary data.</text>
</comment>
<dbReference type="EMBL" id="AGCK01000013">
    <property type="protein sequence ID" value="EHM55174.1"/>
    <property type="molecule type" value="Genomic_DNA"/>
</dbReference>
<evidence type="ECO:0000313" key="1">
    <source>
        <dbReference type="EMBL" id="EHM55174.1"/>
    </source>
</evidence>
<reference evidence="1 2" key="1">
    <citation type="submission" date="2011-08" db="EMBL/GenBank/DDBJ databases">
        <authorList>
            <person name="Weinstock G."/>
            <person name="Sodergren E."/>
            <person name="Clifton S."/>
            <person name="Fulton L."/>
            <person name="Fulton B."/>
            <person name="Courtney L."/>
            <person name="Fronick C."/>
            <person name="Harrison M."/>
            <person name="Strong C."/>
            <person name="Farmer C."/>
            <person name="Delahaunty K."/>
            <person name="Markovic C."/>
            <person name="Hall O."/>
            <person name="Minx P."/>
            <person name="Tomlinson C."/>
            <person name="Mitreva M."/>
            <person name="Hou S."/>
            <person name="Chen J."/>
            <person name="Wollam A."/>
            <person name="Pepin K.H."/>
            <person name="Johnson M."/>
            <person name="Bhonagiri V."/>
            <person name="Zhang X."/>
            <person name="Suruliraj S."/>
            <person name="Warren W."/>
            <person name="Chinwalla A."/>
            <person name="Mardis E.R."/>
            <person name="Wilson R.K."/>
        </authorList>
    </citation>
    <scope>NUCLEOTIDE SEQUENCE [LARGE SCALE GENOMIC DNA]</scope>
    <source>
        <strain evidence="1 2">ATCC 29863</strain>
    </source>
</reference>
<accession>G9YKX1</accession>
<name>G9YKX1_FLAPL</name>
<protein>
    <submittedName>
        <fullName evidence="1">Uncharacterized protein</fullName>
    </submittedName>
</protein>